<accession>A0A1Z4BP10</accession>
<dbReference type="EMBL" id="CP022022">
    <property type="protein sequence ID" value="ASF43002.1"/>
    <property type="molecule type" value="Genomic_DNA"/>
</dbReference>
<evidence type="ECO:0000313" key="3">
    <source>
        <dbReference type="Proteomes" id="UP000197007"/>
    </source>
</evidence>
<keyword evidence="3" id="KW-1185">Reference proteome</keyword>
<keyword evidence="1" id="KW-0472">Membrane</keyword>
<proteinExistence type="predicted"/>
<evidence type="ECO:0000313" key="2">
    <source>
        <dbReference type="EMBL" id="ASF43002.1"/>
    </source>
</evidence>
<dbReference type="Proteomes" id="UP000197007">
    <property type="component" value="Chromosome"/>
</dbReference>
<gene>
    <name evidence="2" type="ORF">CBG49_07905</name>
</gene>
<reference evidence="3" key="1">
    <citation type="submission" date="2017-06" db="EMBL/GenBank/DDBJ databases">
        <title>Complete genome sequence of Capnocytophaga sp. KCOM 1579 (=ChDC OS43) isolated from a human refractory periapical abscess lesion.</title>
        <authorList>
            <person name="Kook J.-K."/>
            <person name="Park S.-N."/>
            <person name="Lim Y.K."/>
            <person name="Roh H."/>
        </authorList>
    </citation>
    <scope>NUCLEOTIDE SEQUENCE [LARGE SCALE GENOMIC DNA]</scope>
    <source>
        <strain evidence="3">ChDC OS43</strain>
    </source>
</reference>
<keyword evidence="1" id="KW-1133">Transmembrane helix</keyword>
<sequence length="61" mass="6683">MMRKENRGETLRIAERWEVQAARAEMGAVRGVGIVGMVGGVAIVLINRIINFGKGHSLISY</sequence>
<feature type="transmembrane region" description="Helical" evidence="1">
    <location>
        <begin position="27"/>
        <end position="46"/>
    </location>
</feature>
<keyword evidence="1" id="KW-0812">Transmembrane</keyword>
<evidence type="ECO:0000256" key="1">
    <source>
        <dbReference type="SAM" id="Phobius"/>
    </source>
</evidence>
<dbReference type="KEGG" id="capn:CBG49_07905"/>
<organism evidence="2 3">
    <name type="scientific">Capnocytophaga endodontalis</name>
    <dbReference type="NCBI Taxonomy" id="2708117"/>
    <lineage>
        <taxon>Bacteria</taxon>
        <taxon>Pseudomonadati</taxon>
        <taxon>Bacteroidota</taxon>
        <taxon>Flavobacteriia</taxon>
        <taxon>Flavobacteriales</taxon>
        <taxon>Flavobacteriaceae</taxon>
        <taxon>Capnocytophaga</taxon>
    </lineage>
</organism>
<dbReference type="AlphaFoldDB" id="A0A1Z4BP10"/>
<name>A0A1Z4BP10_9FLAO</name>
<protein>
    <submittedName>
        <fullName evidence="2">Uncharacterized protein</fullName>
    </submittedName>
</protein>